<sequence length="104" mass="12503">MREHCHYVWNLAERKSICGHLVDLEYVSSRSDGQKITWSLIRRIHLQQMIKTANFHGVDYFPVNSQFVIYCLDRFAKYFDAFEMKQLRDVELSDKELFEPNKID</sequence>
<organism evidence="1 2">
    <name type="scientific">Streblomastix strix</name>
    <dbReference type="NCBI Taxonomy" id="222440"/>
    <lineage>
        <taxon>Eukaryota</taxon>
        <taxon>Metamonada</taxon>
        <taxon>Preaxostyla</taxon>
        <taxon>Oxymonadida</taxon>
        <taxon>Streblomastigidae</taxon>
        <taxon>Streblomastix</taxon>
    </lineage>
</organism>
<proteinExistence type="predicted"/>
<reference evidence="1 2" key="1">
    <citation type="submission" date="2019-03" db="EMBL/GenBank/DDBJ databases">
        <title>Single cell metagenomics reveals metabolic interactions within the superorganism composed of flagellate Streblomastix strix and complex community of Bacteroidetes bacteria on its surface.</title>
        <authorList>
            <person name="Treitli S.C."/>
            <person name="Kolisko M."/>
            <person name="Husnik F."/>
            <person name="Keeling P."/>
            <person name="Hampl V."/>
        </authorList>
    </citation>
    <scope>NUCLEOTIDE SEQUENCE [LARGE SCALE GENOMIC DNA]</scope>
    <source>
        <strain evidence="1">ST1C</strain>
    </source>
</reference>
<dbReference type="OrthoDB" id="6252103at2759"/>
<evidence type="ECO:0000313" key="2">
    <source>
        <dbReference type="Proteomes" id="UP000324800"/>
    </source>
</evidence>
<comment type="caution">
    <text evidence="1">The sequence shown here is derived from an EMBL/GenBank/DDBJ whole genome shotgun (WGS) entry which is preliminary data.</text>
</comment>
<evidence type="ECO:0000313" key="1">
    <source>
        <dbReference type="EMBL" id="KAA6372100.1"/>
    </source>
</evidence>
<gene>
    <name evidence="1" type="ORF">EZS28_032373</name>
</gene>
<accession>A0A5J4UPW3</accession>
<dbReference type="Proteomes" id="UP000324800">
    <property type="component" value="Unassembled WGS sequence"/>
</dbReference>
<name>A0A5J4UPW3_9EUKA</name>
<protein>
    <submittedName>
        <fullName evidence="1">Uncharacterized protein</fullName>
    </submittedName>
</protein>
<dbReference type="AlphaFoldDB" id="A0A5J4UPW3"/>
<dbReference type="EMBL" id="SNRW01013893">
    <property type="protein sequence ID" value="KAA6372100.1"/>
    <property type="molecule type" value="Genomic_DNA"/>
</dbReference>